<dbReference type="CDD" id="cd10432">
    <property type="entry name" value="BI-1-like_bacterial"/>
    <property type="match status" value="1"/>
</dbReference>
<comment type="caution">
    <text evidence="8">The sequence shown here is derived from an EMBL/GenBank/DDBJ whole genome shotgun (WGS) entry which is preliminary data.</text>
</comment>
<feature type="transmembrane region" description="Helical" evidence="6">
    <location>
        <begin position="202"/>
        <end position="225"/>
    </location>
</feature>
<reference evidence="8 9" key="1">
    <citation type="submission" date="2016-06" db="EMBL/GenBank/DDBJ databases">
        <authorList>
            <person name="Haines A.N."/>
            <person name="Council K.R."/>
        </authorList>
    </citation>
    <scope>NUCLEOTIDE SEQUENCE [LARGE SCALE GENOMIC DNA]</scope>
    <source>
        <strain evidence="8 9">SP158-29</strain>
    </source>
</reference>
<dbReference type="GO" id="GO:0005886">
    <property type="term" value="C:plasma membrane"/>
    <property type="evidence" value="ECO:0007669"/>
    <property type="project" value="TreeGrafter"/>
</dbReference>
<accession>A0A0E2UE15</accession>
<reference evidence="7" key="2">
    <citation type="submission" date="2023-03" db="EMBL/GenBank/DDBJ databases">
        <authorList>
            <person name="Shen W."/>
            <person name="Cai J."/>
        </authorList>
    </citation>
    <scope>NUCLEOTIDE SEQUENCE</scope>
    <source>
        <strain evidence="7">P82-2</strain>
    </source>
</reference>
<dbReference type="RefSeq" id="WP_003105583.1">
    <property type="nucleotide sequence ID" value="NZ_BAWT01000001.1"/>
</dbReference>
<evidence type="ECO:0000313" key="9">
    <source>
        <dbReference type="Proteomes" id="UP000217465"/>
    </source>
</evidence>
<protein>
    <submittedName>
        <fullName evidence="7">Bax inhibitor-1/YccA family protein</fullName>
    </submittedName>
    <submittedName>
        <fullName evidence="8">Inner membrane protein YbhL</fullName>
    </submittedName>
</protein>
<evidence type="ECO:0000256" key="1">
    <source>
        <dbReference type="ARBA" id="ARBA00004141"/>
    </source>
</evidence>
<comment type="subcellular location">
    <subcellularLocation>
        <location evidence="1">Membrane</location>
        <topology evidence="1">Multi-pass membrane protein</topology>
    </subcellularLocation>
</comment>
<dbReference type="STRING" id="936154.STP_1366"/>
<feature type="transmembrane region" description="Helical" evidence="6">
    <location>
        <begin position="83"/>
        <end position="105"/>
    </location>
</feature>
<name>A0A0E2UE15_9STRE</name>
<organism evidence="8 9">
    <name type="scientific">Streptococcus parauberis</name>
    <dbReference type="NCBI Taxonomy" id="1348"/>
    <lineage>
        <taxon>Bacteria</taxon>
        <taxon>Bacillati</taxon>
        <taxon>Bacillota</taxon>
        <taxon>Bacilli</taxon>
        <taxon>Lactobacillales</taxon>
        <taxon>Streptococcaceae</taxon>
        <taxon>Streptococcus</taxon>
    </lineage>
</organism>
<evidence type="ECO:0000256" key="3">
    <source>
        <dbReference type="ARBA" id="ARBA00022692"/>
    </source>
</evidence>
<dbReference type="GeneID" id="61421170"/>
<evidence type="ECO:0000313" key="8">
    <source>
        <dbReference type="EMBL" id="PCH11506.1"/>
    </source>
</evidence>
<dbReference type="Proteomes" id="UP001180515">
    <property type="component" value="Unassembled WGS sequence"/>
</dbReference>
<dbReference type="PANTHER" id="PTHR23291">
    <property type="entry name" value="BAX INHIBITOR-RELATED"/>
    <property type="match status" value="1"/>
</dbReference>
<dbReference type="AlphaFoldDB" id="A0A0E2UE15"/>
<feature type="transmembrane region" description="Helical" evidence="6">
    <location>
        <begin position="165"/>
        <end position="182"/>
    </location>
</feature>
<dbReference type="Pfam" id="PF01027">
    <property type="entry name" value="Bax1-I"/>
    <property type="match status" value="1"/>
</dbReference>
<keyword evidence="3 6" id="KW-0812">Transmembrane</keyword>
<keyword evidence="5 6" id="KW-0472">Membrane</keyword>
<dbReference type="Proteomes" id="UP000217465">
    <property type="component" value="Unassembled WGS sequence"/>
</dbReference>
<evidence type="ECO:0000313" key="7">
    <source>
        <dbReference type="EMBL" id="MDT2730676.1"/>
    </source>
</evidence>
<feature type="transmembrane region" description="Helical" evidence="6">
    <location>
        <begin position="56"/>
        <end position="76"/>
    </location>
</feature>
<proteinExistence type="inferred from homology"/>
<keyword evidence="4 6" id="KW-1133">Transmembrane helix</keyword>
<evidence type="ECO:0000256" key="6">
    <source>
        <dbReference type="RuleBase" id="RU004379"/>
    </source>
</evidence>
<feature type="transmembrane region" description="Helical" evidence="6">
    <location>
        <begin position="141"/>
        <end position="159"/>
    </location>
</feature>
<comment type="similarity">
    <text evidence="2 6">Belongs to the BI1 family.</text>
</comment>
<evidence type="ECO:0000256" key="4">
    <source>
        <dbReference type="ARBA" id="ARBA00022989"/>
    </source>
</evidence>
<evidence type="ECO:0000256" key="2">
    <source>
        <dbReference type="ARBA" id="ARBA00010350"/>
    </source>
</evidence>
<dbReference type="EMBL" id="NSGR01000009">
    <property type="protein sequence ID" value="PCH11506.1"/>
    <property type="molecule type" value="Genomic_DNA"/>
</dbReference>
<evidence type="ECO:0000256" key="5">
    <source>
        <dbReference type="ARBA" id="ARBA00023136"/>
    </source>
</evidence>
<dbReference type="eggNOG" id="COG0670">
    <property type="taxonomic scope" value="Bacteria"/>
</dbReference>
<dbReference type="PANTHER" id="PTHR23291:SF50">
    <property type="entry name" value="PROTEIN LIFEGUARD 4"/>
    <property type="match status" value="1"/>
</dbReference>
<feature type="transmembrane region" description="Helical" evidence="6">
    <location>
        <begin position="21"/>
        <end position="41"/>
    </location>
</feature>
<dbReference type="EMBL" id="JARQAG010000001">
    <property type="protein sequence ID" value="MDT2730676.1"/>
    <property type="molecule type" value="Genomic_DNA"/>
</dbReference>
<gene>
    <name evidence="8" type="primary">ybhL</name>
    <name evidence="8" type="ORF">A9Y57_01810</name>
    <name evidence="7" type="ORF">P7G31_00220</name>
</gene>
<dbReference type="InterPro" id="IPR006214">
    <property type="entry name" value="Bax_inhibitor_1-related"/>
</dbReference>
<dbReference type="OrthoDB" id="9793828at2"/>
<feature type="transmembrane region" description="Helical" evidence="6">
    <location>
        <begin position="111"/>
        <end position="129"/>
    </location>
</feature>
<dbReference type="OMA" id="FGVMSLY"/>
<sequence length="229" mass="25086">MNENIIYTETDSGLNQFFAKIYSLVGMGIGLSAFVSYLMLYPFKDNLLNIVANHPFVYYGAIIFELLLVFFASGAARKNTPAALPLFLIYSALNGFTLSFIIMAYTTSTVMQAFVSSAGVFFVMAMIGARIKRDLSGMRKALFAALIGIILASVVNIFLGSGAMSYIISIISVLIFSGLIAADNQMIKQVYQSTNGQVNDGWAIAMALSLYLDFINLFISLLRIFGRND</sequence>